<feature type="active site" description="Nucleophile" evidence="7">
    <location>
        <position position="26"/>
    </location>
</feature>
<dbReference type="EMBL" id="SETE01000003">
    <property type="protein sequence ID" value="RYM33925.1"/>
    <property type="molecule type" value="Genomic_DNA"/>
</dbReference>
<dbReference type="InterPro" id="IPR036249">
    <property type="entry name" value="Thioredoxin-like_sf"/>
</dbReference>
<feature type="site" description="Deprotonates C-terminal active site Cys" evidence="7">
    <location>
        <position position="17"/>
    </location>
</feature>
<dbReference type="Proteomes" id="UP000293952">
    <property type="component" value="Unassembled WGS sequence"/>
</dbReference>
<feature type="domain" description="Thioredoxin" evidence="9">
    <location>
        <begin position="1"/>
        <end position="98"/>
    </location>
</feature>
<dbReference type="GO" id="GO:0045454">
    <property type="term" value="P:cell redox homeostasis"/>
    <property type="evidence" value="ECO:0007669"/>
    <property type="project" value="TreeGrafter"/>
</dbReference>
<accession>A0A4Q4KKZ4</accession>
<evidence type="ECO:0000256" key="7">
    <source>
        <dbReference type="PIRSR" id="PIRSR000077-1"/>
    </source>
</evidence>
<evidence type="ECO:0000256" key="3">
    <source>
        <dbReference type="ARBA" id="ARBA00022982"/>
    </source>
</evidence>
<dbReference type="FunFam" id="3.40.30.10:FF:000001">
    <property type="entry name" value="Thioredoxin"/>
    <property type="match status" value="1"/>
</dbReference>
<evidence type="ECO:0000256" key="5">
    <source>
        <dbReference type="ARBA" id="ARBA00023284"/>
    </source>
</evidence>
<dbReference type="Gene3D" id="3.40.30.10">
    <property type="entry name" value="Glutaredoxin"/>
    <property type="match status" value="1"/>
</dbReference>
<keyword evidence="5 8" id="KW-0676">Redox-active center</keyword>
<feature type="site" description="Contributes to redox potential value" evidence="7">
    <location>
        <position position="25"/>
    </location>
</feature>
<evidence type="ECO:0000256" key="4">
    <source>
        <dbReference type="ARBA" id="ARBA00023157"/>
    </source>
</evidence>
<evidence type="ECO:0000256" key="1">
    <source>
        <dbReference type="ARBA" id="ARBA00008987"/>
    </source>
</evidence>
<organism evidence="10 11">
    <name type="scientific">Brumimicrobium glaciale</name>
    <dbReference type="NCBI Taxonomy" id="200475"/>
    <lineage>
        <taxon>Bacteria</taxon>
        <taxon>Pseudomonadati</taxon>
        <taxon>Bacteroidota</taxon>
        <taxon>Flavobacteriia</taxon>
        <taxon>Flavobacteriales</taxon>
        <taxon>Crocinitomicaceae</taxon>
        <taxon>Brumimicrobium</taxon>
    </lineage>
</organism>
<gene>
    <name evidence="10" type="primary">trxA</name>
    <name evidence="10" type="ORF">ERX46_08140</name>
</gene>
<dbReference type="GO" id="GO:0015035">
    <property type="term" value="F:protein-disulfide reductase activity"/>
    <property type="evidence" value="ECO:0007669"/>
    <property type="project" value="UniProtKB-UniRule"/>
</dbReference>
<evidence type="ECO:0000256" key="6">
    <source>
        <dbReference type="NCBIfam" id="TIGR01068"/>
    </source>
</evidence>
<comment type="similarity">
    <text evidence="1">Belongs to the thioredoxin family.</text>
</comment>
<keyword evidence="4 8" id="KW-1015">Disulfide bond</keyword>
<name>A0A4Q4KKZ4_9FLAO</name>
<keyword evidence="3" id="KW-0249">Electron transport</keyword>
<sequence length="98" mass="11029">MSSFNDIIKGKTPVLVDFHADWCGPCQTMNPIIDEIKNLYGEKIRVIKINVDKNQAAAQKYKVRGVPTFLLFKEGEINWRSAGIHSRADLKGVIDKAL</sequence>
<dbReference type="SUPFAM" id="SSF52833">
    <property type="entry name" value="Thioredoxin-like"/>
    <property type="match status" value="1"/>
</dbReference>
<evidence type="ECO:0000256" key="8">
    <source>
        <dbReference type="PIRSR" id="PIRSR000077-4"/>
    </source>
</evidence>
<dbReference type="PANTHER" id="PTHR45663">
    <property type="entry name" value="GEO12009P1"/>
    <property type="match status" value="1"/>
</dbReference>
<dbReference type="PIRSF" id="PIRSF000077">
    <property type="entry name" value="Thioredoxin"/>
    <property type="match status" value="1"/>
</dbReference>
<dbReference type="CDD" id="cd02947">
    <property type="entry name" value="TRX_family"/>
    <property type="match status" value="1"/>
</dbReference>
<dbReference type="InterPro" id="IPR005746">
    <property type="entry name" value="Thioredoxin"/>
</dbReference>
<dbReference type="NCBIfam" id="TIGR01068">
    <property type="entry name" value="thioredoxin"/>
    <property type="match status" value="1"/>
</dbReference>
<evidence type="ECO:0000256" key="2">
    <source>
        <dbReference type="ARBA" id="ARBA00022448"/>
    </source>
</evidence>
<feature type="disulfide bond" description="Redox-active" evidence="8">
    <location>
        <begin position="23"/>
        <end position="26"/>
    </location>
</feature>
<keyword evidence="2" id="KW-0813">Transport</keyword>
<feature type="active site" description="Nucleophile" evidence="7">
    <location>
        <position position="23"/>
    </location>
</feature>
<proteinExistence type="inferred from homology"/>
<dbReference type="PRINTS" id="PR00421">
    <property type="entry name" value="THIOREDOXIN"/>
</dbReference>
<keyword evidence="11" id="KW-1185">Reference proteome</keyword>
<dbReference type="InterPro" id="IPR017937">
    <property type="entry name" value="Thioredoxin_CS"/>
</dbReference>
<reference evidence="10 11" key="1">
    <citation type="submission" date="2019-02" db="EMBL/GenBank/DDBJ databases">
        <title>Genome sequence of the sea-ice species Brumimicrobium glaciale.</title>
        <authorList>
            <person name="Bowman J.P."/>
        </authorList>
    </citation>
    <scope>NUCLEOTIDE SEQUENCE [LARGE SCALE GENOMIC DNA]</scope>
    <source>
        <strain evidence="10 11">IC156</strain>
    </source>
</reference>
<dbReference type="AlphaFoldDB" id="A0A4Q4KKZ4"/>
<dbReference type="PANTHER" id="PTHR45663:SF11">
    <property type="entry name" value="GEO12009P1"/>
    <property type="match status" value="1"/>
</dbReference>
<dbReference type="Pfam" id="PF00085">
    <property type="entry name" value="Thioredoxin"/>
    <property type="match status" value="1"/>
</dbReference>
<evidence type="ECO:0000313" key="11">
    <source>
        <dbReference type="Proteomes" id="UP000293952"/>
    </source>
</evidence>
<dbReference type="OrthoDB" id="9790390at2"/>
<dbReference type="RefSeq" id="WP_130093366.1">
    <property type="nucleotide sequence ID" value="NZ_SETE01000003.1"/>
</dbReference>
<dbReference type="InterPro" id="IPR013766">
    <property type="entry name" value="Thioredoxin_domain"/>
</dbReference>
<comment type="caution">
    <text evidence="10">The sequence shown here is derived from an EMBL/GenBank/DDBJ whole genome shotgun (WGS) entry which is preliminary data.</text>
</comment>
<dbReference type="GO" id="GO:0005829">
    <property type="term" value="C:cytosol"/>
    <property type="evidence" value="ECO:0007669"/>
    <property type="project" value="TreeGrafter"/>
</dbReference>
<evidence type="ECO:0000259" key="9">
    <source>
        <dbReference type="PROSITE" id="PS51352"/>
    </source>
</evidence>
<dbReference type="PROSITE" id="PS00194">
    <property type="entry name" value="THIOREDOXIN_1"/>
    <property type="match status" value="1"/>
</dbReference>
<evidence type="ECO:0000313" key="10">
    <source>
        <dbReference type="EMBL" id="RYM33925.1"/>
    </source>
</evidence>
<protein>
    <recommendedName>
        <fullName evidence="6">Thioredoxin</fullName>
    </recommendedName>
</protein>
<feature type="site" description="Contributes to redox potential value" evidence="7">
    <location>
        <position position="24"/>
    </location>
</feature>
<dbReference type="PROSITE" id="PS51352">
    <property type="entry name" value="THIOREDOXIN_2"/>
    <property type="match status" value="1"/>
</dbReference>